<accession>A0A5C6RLL5</accession>
<dbReference type="OrthoDB" id="1493004at2"/>
<dbReference type="EMBL" id="VOOR01000022">
    <property type="protein sequence ID" value="TXB62855.1"/>
    <property type="molecule type" value="Genomic_DNA"/>
</dbReference>
<organism evidence="2 3">
    <name type="scientific">Phaeodactylibacter luteus</name>
    <dbReference type="NCBI Taxonomy" id="1564516"/>
    <lineage>
        <taxon>Bacteria</taxon>
        <taxon>Pseudomonadati</taxon>
        <taxon>Bacteroidota</taxon>
        <taxon>Saprospiria</taxon>
        <taxon>Saprospirales</taxon>
        <taxon>Haliscomenobacteraceae</taxon>
        <taxon>Phaeodactylibacter</taxon>
    </lineage>
</organism>
<dbReference type="Proteomes" id="UP000321580">
    <property type="component" value="Unassembled WGS sequence"/>
</dbReference>
<gene>
    <name evidence="2" type="ORF">FRY97_11700</name>
</gene>
<dbReference type="RefSeq" id="WP_147167723.1">
    <property type="nucleotide sequence ID" value="NZ_VOOR01000022.1"/>
</dbReference>
<reference evidence="2 3" key="1">
    <citation type="submission" date="2019-08" db="EMBL/GenBank/DDBJ databases">
        <title>Genome of Phaeodactylibacter luteus.</title>
        <authorList>
            <person name="Bowman J.P."/>
        </authorList>
    </citation>
    <scope>NUCLEOTIDE SEQUENCE [LARGE SCALE GENOMIC DNA]</scope>
    <source>
        <strain evidence="2 3">KCTC 42180</strain>
    </source>
</reference>
<name>A0A5C6RLL5_9BACT</name>
<evidence type="ECO:0000256" key="1">
    <source>
        <dbReference type="SAM" id="SignalP"/>
    </source>
</evidence>
<keyword evidence="3" id="KW-1185">Reference proteome</keyword>
<evidence type="ECO:0000313" key="2">
    <source>
        <dbReference type="EMBL" id="TXB62855.1"/>
    </source>
</evidence>
<dbReference type="AlphaFoldDB" id="A0A5C6RLL5"/>
<protein>
    <submittedName>
        <fullName evidence="2">T9SS type A sorting domain-containing protein</fullName>
    </submittedName>
</protein>
<keyword evidence="1" id="KW-0732">Signal</keyword>
<evidence type="ECO:0000313" key="3">
    <source>
        <dbReference type="Proteomes" id="UP000321580"/>
    </source>
</evidence>
<comment type="caution">
    <text evidence="2">The sequence shown here is derived from an EMBL/GenBank/DDBJ whole genome shotgun (WGS) entry which is preliminary data.</text>
</comment>
<proteinExistence type="predicted"/>
<feature type="chain" id="PRO_5022920023" evidence="1">
    <location>
        <begin position="27"/>
        <end position="572"/>
    </location>
</feature>
<feature type="signal peptide" evidence="1">
    <location>
        <begin position="1"/>
        <end position="26"/>
    </location>
</feature>
<sequence>MMRILPIACWPAIAVFCLLPSATAFCQSPSNGGFNNVESRPCPYHAETEVRWPVDWAIYQTTNGLWDGPIDSSRCISVEGGGFNPVIPLSQVDPGLPLFIRSTNINSSALQPNFTYLATSSVQPATGAILQTGNDCAGELCSGIKTIVNIPAEEPGERAARAYSGSLDSDPVFAYIEACITTERFESQFLEEFIIKFTFEPGADLAGEDISLFYSGVEPPWGGVDTFSTIVFPEWTNTGTVHEGHIIDVIPPQSFGAVYLGLYADTTYPGPQAISYIEAFPEEEAPLPQVLNLVTDDFASLYFQPFTQLRGGLAAGSDSLRHEVNIISNGASYCIGSIIDLVFDGTVNFVYQGGQLNFNGPTSCLMFLNGSELRVGDGQSLHYGSDGEGILGLGLGSWLVLGKGSRMEVNNRVVLWNHELSPGNQAYVALGPGQELVFGPRSSLERIGFTEEGIMLNVYMNGGHLDDTHLSPAEQALIKRIYPPQGEPSPLQPVISPNPSGQVLSWSVHLPFPQEVRWEVCNLLGQPLLAGEEQGLPGRHTVATPLGLPAGSYVLTIASGGAIESLPFICQP</sequence>